<dbReference type="PROSITE" id="PS50949">
    <property type="entry name" value="HTH_GNTR"/>
    <property type="match status" value="1"/>
</dbReference>
<dbReference type="SMART" id="SM00345">
    <property type="entry name" value="HTH_GNTR"/>
    <property type="match status" value="1"/>
</dbReference>
<proteinExistence type="predicted"/>
<dbReference type="InterPro" id="IPR008920">
    <property type="entry name" value="TF_FadR/GntR_C"/>
</dbReference>
<dbReference type="SUPFAM" id="SSF48008">
    <property type="entry name" value="GntR ligand-binding domain-like"/>
    <property type="match status" value="1"/>
</dbReference>
<dbReference type="Proteomes" id="UP000187313">
    <property type="component" value="Unassembled WGS sequence"/>
</dbReference>
<evidence type="ECO:0000259" key="4">
    <source>
        <dbReference type="PROSITE" id="PS50949"/>
    </source>
</evidence>
<dbReference type="InterPro" id="IPR036390">
    <property type="entry name" value="WH_DNA-bd_sf"/>
</dbReference>
<evidence type="ECO:0000313" key="8">
    <source>
        <dbReference type="Proteomes" id="UP000187425"/>
    </source>
</evidence>
<dbReference type="CDD" id="cd07377">
    <property type="entry name" value="WHTH_GntR"/>
    <property type="match status" value="1"/>
</dbReference>
<dbReference type="Proteomes" id="UP000187425">
    <property type="component" value="Unassembled WGS sequence"/>
</dbReference>
<gene>
    <name evidence="5" type="ORF">BSK51_24575</name>
    <name evidence="6" type="ORF">BSK65_23940</name>
</gene>
<reference evidence="6 8" key="1">
    <citation type="submission" date="2016-11" db="EMBL/GenBank/DDBJ databases">
        <title>Paenibacillus species isolates.</title>
        <authorList>
            <person name="Beno S.M."/>
        </authorList>
    </citation>
    <scope>NUCLEOTIDE SEQUENCE [LARGE SCALE GENOMIC DNA]</scope>
    <source>
        <strain evidence="6 8">FSL H7-0443</strain>
        <strain evidence="5 7">FSL R5-0923</strain>
    </source>
</reference>
<dbReference type="EMBL" id="MPTD01000019">
    <property type="protein sequence ID" value="OMD47371.1"/>
    <property type="molecule type" value="Genomic_DNA"/>
</dbReference>
<evidence type="ECO:0000313" key="5">
    <source>
        <dbReference type="EMBL" id="OMD47371.1"/>
    </source>
</evidence>
<accession>A0A1R0ZB80</accession>
<dbReference type="Gene3D" id="1.10.10.10">
    <property type="entry name" value="Winged helix-like DNA-binding domain superfamily/Winged helix DNA-binding domain"/>
    <property type="match status" value="1"/>
</dbReference>
<organism evidence="6 8">
    <name type="scientific">Paenibacillus odorifer</name>
    <dbReference type="NCBI Taxonomy" id="189426"/>
    <lineage>
        <taxon>Bacteria</taxon>
        <taxon>Bacillati</taxon>
        <taxon>Bacillota</taxon>
        <taxon>Bacilli</taxon>
        <taxon>Bacillales</taxon>
        <taxon>Paenibacillaceae</taxon>
        <taxon>Paenibacillus</taxon>
    </lineage>
</organism>
<evidence type="ECO:0000313" key="7">
    <source>
        <dbReference type="Proteomes" id="UP000187313"/>
    </source>
</evidence>
<dbReference type="GO" id="GO:0003677">
    <property type="term" value="F:DNA binding"/>
    <property type="evidence" value="ECO:0007669"/>
    <property type="project" value="UniProtKB-KW"/>
</dbReference>
<keyword evidence="1" id="KW-0805">Transcription regulation</keyword>
<keyword evidence="2" id="KW-0238">DNA-binding</keyword>
<keyword evidence="3" id="KW-0804">Transcription</keyword>
<dbReference type="GO" id="GO:0003700">
    <property type="term" value="F:DNA-binding transcription factor activity"/>
    <property type="evidence" value="ECO:0007669"/>
    <property type="project" value="InterPro"/>
</dbReference>
<keyword evidence="7" id="KW-1185">Reference proteome</keyword>
<comment type="caution">
    <text evidence="6">The sequence shown here is derived from an EMBL/GenBank/DDBJ whole genome shotgun (WGS) entry which is preliminary data.</text>
</comment>
<evidence type="ECO:0000256" key="2">
    <source>
        <dbReference type="ARBA" id="ARBA00023125"/>
    </source>
</evidence>
<dbReference type="SUPFAM" id="SSF46785">
    <property type="entry name" value="Winged helix' DNA-binding domain"/>
    <property type="match status" value="1"/>
</dbReference>
<dbReference type="SMART" id="SM00895">
    <property type="entry name" value="FCD"/>
    <property type="match status" value="1"/>
</dbReference>
<dbReference type="InterPro" id="IPR000524">
    <property type="entry name" value="Tscrpt_reg_HTH_GntR"/>
</dbReference>
<dbReference type="RefSeq" id="WP_076286268.1">
    <property type="nucleotide sequence ID" value="NZ_MPTD01000019.1"/>
</dbReference>
<dbReference type="InterPro" id="IPR011711">
    <property type="entry name" value="GntR_C"/>
</dbReference>
<dbReference type="InterPro" id="IPR036388">
    <property type="entry name" value="WH-like_DNA-bd_sf"/>
</dbReference>
<protein>
    <recommendedName>
        <fullName evidence="4">HTH gntR-type domain-containing protein</fullName>
    </recommendedName>
</protein>
<sequence>MNVKIERLDLNEQVYQILKNQILTREYKGGARLDLNDLSEKMGVSKTPVKLAIHRLANDGLIEVVSRSGTYVSQLTSGRIAEVMDARIMIEKWCIEHLSQEDREHLVTKLTEFVERASTHLNSPQFLYEQFLEADVLFHKAIVTMSHNQLILNQYELLNSFLYISRIFHFQNFDRSNEGLLEHEQIIEEIKQDRLEQATHLLVSHLEKSKKHMMFLIEENGGAI</sequence>
<evidence type="ECO:0000256" key="1">
    <source>
        <dbReference type="ARBA" id="ARBA00023015"/>
    </source>
</evidence>
<dbReference type="OrthoDB" id="574518at2"/>
<feature type="domain" description="HTH gntR-type" evidence="4">
    <location>
        <begin position="8"/>
        <end position="75"/>
    </location>
</feature>
<name>A0A1R0ZB80_9BACL</name>
<dbReference type="Pfam" id="PF07729">
    <property type="entry name" value="FCD"/>
    <property type="match status" value="1"/>
</dbReference>
<dbReference type="EMBL" id="MPTW01000017">
    <property type="protein sequence ID" value="OME65840.1"/>
    <property type="molecule type" value="Genomic_DNA"/>
</dbReference>
<dbReference type="Gene3D" id="1.20.120.530">
    <property type="entry name" value="GntR ligand-binding domain-like"/>
    <property type="match status" value="1"/>
</dbReference>
<evidence type="ECO:0000256" key="3">
    <source>
        <dbReference type="ARBA" id="ARBA00023163"/>
    </source>
</evidence>
<dbReference type="AlphaFoldDB" id="A0A1R0ZB80"/>
<dbReference type="PANTHER" id="PTHR43537">
    <property type="entry name" value="TRANSCRIPTIONAL REGULATOR, GNTR FAMILY"/>
    <property type="match status" value="1"/>
</dbReference>
<evidence type="ECO:0000313" key="6">
    <source>
        <dbReference type="EMBL" id="OME65840.1"/>
    </source>
</evidence>
<dbReference type="PANTHER" id="PTHR43537:SF24">
    <property type="entry name" value="GLUCONATE OPERON TRANSCRIPTIONAL REPRESSOR"/>
    <property type="match status" value="1"/>
</dbReference>
<dbReference type="Pfam" id="PF00392">
    <property type="entry name" value="GntR"/>
    <property type="match status" value="1"/>
</dbReference>